<proteinExistence type="inferred from homology"/>
<evidence type="ECO:0000256" key="2">
    <source>
        <dbReference type="RuleBase" id="RU003613"/>
    </source>
</evidence>
<keyword evidence="2" id="KW-0472">Membrane</keyword>
<keyword evidence="1" id="KW-0131">Cell cycle</keyword>
<evidence type="ECO:0000313" key="5">
    <source>
        <dbReference type="Proteomes" id="UP000317550"/>
    </source>
</evidence>
<name>A0A516SL48_9NEIS</name>
<keyword evidence="2" id="KW-1003">Cell membrane</keyword>
<feature type="domain" description="ZipA C-terminal FtsZ-binding" evidence="3">
    <location>
        <begin position="208"/>
        <end position="329"/>
    </location>
</feature>
<dbReference type="KEGG" id="cari:FNU76_22410"/>
<dbReference type="EMBL" id="CP041730">
    <property type="protein sequence ID" value="QDQ28882.1"/>
    <property type="molecule type" value="Genomic_DNA"/>
</dbReference>
<evidence type="ECO:0000259" key="3">
    <source>
        <dbReference type="SMART" id="SM00771"/>
    </source>
</evidence>
<dbReference type="InterPro" id="IPR007449">
    <property type="entry name" value="ZipA_FtsZ-bd_C"/>
</dbReference>
<dbReference type="GO" id="GO:0090529">
    <property type="term" value="P:cell septum assembly"/>
    <property type="evidence" value="ECO:0007669"/>
    <property type="project" value="InterPro"/>
</dbReference>
<dbReference type="Pfam" id="PF04354">
    <property type="entry name" value="ZipA_C"/>
    <property type="match status" value="1"/>
</dbReference>
<keyword evidence="1 4" id="KW-0132">Cell division</keyword>
<dbReference type="GO" id="GO:0005886">
    <property type="term" value="C:plasma membrane"/>
    <property type="evidence" value="ECO:0007669"/>
    <property type="project" value="UniProtKB-SubCell"/>
</dbReference>
<comment type="similarity">
    <text evidence="1">Belongs to the ZipA family.</text>
</comment>
<protein>
    <recommendedName>
        <fullName evidence="1">Cell division protein ZipA</fullName>
    </recommendedName>
</protein>
<keyword evidence="2" id="KW-0997">Cell inner membrane</keyword>
<comment type="subcellular location">
    <subcellularLocation>
        <location evidence="2">Cell inner membrane</location>
        <topology evidence="2">Single-pass type I membrane protein</topology>
    </subcellularLocation>
</comment>
<dbReference type="AlphaFoldDB" id="A0A516SL48"/>
<dbReference type="OrthoDB" id="8521018at2"/>
<dbReference type="SUPFAM" id="SSF64383">
    <property type="entry name" value="Cell-division protein ZipA, C-terminal domain"/>
    <property type="match status" value="1"/>
</dbReference>
<dbReference type="InterPro" id="IPR036765">
    <property type="entry name" value="ZipA_FtsZ-bd_C_sf"/>
</dbReference>
<dbReference type="SMART" id="SM00771">
    <property type="entry name" value="ZipA_C"/>
    <property type="match status" value="1"/>
</dbReference>
<comment type="function">
    <text evidence="1">Essential cell division protein that stabilizes the FtsZ protofilaments by cross-linking them and that serves as a cytoplasmic membrane anchor for the Z ring. Also required for the recruitment to the septal ring of downstream cell division proteins.</text>
</comment>
<dbReference type="Gene3D" id="3.30.1400.10">
    <property type="entry name" value="ZipA, C-terminal FtsZ-binding domain"/>
    <property type="match status" value="1"/>
</dbReference>
<sequence>MTDFQWITLGLGLALVASVWAFNSWQEWRFKKRAAEAFAKNHPDVLLDTPKNMVRQGEAAVRFEPSLSPLATPAEPVAAQPNLLELSESMELAVAVLDPALDYVAEVHPGMPVDFAVIPAVEVGKRVRMLGLGESDEWEVPRAGKRYDELRIGLQLVDRQGPVSEAQLLLFCEQWKTFAESEGGVASFPRREDKLRVAKELDAFCVEVDMQIGLNVVTSRNPFAMNRIRAMAEGAGLVLETDGLFHARSESGMALFSLADRHHRPLDALDDTPSVTLLLDVPRVAGGEQAFDRMADLAQQMALTLGGDLVDDDNRSLKPADLAAIRKQLETIYGRMDDRGIPAGGVAALRLFS</sequence>
<accession>A0A516SL48</accession>
<evidence type="ECO:0000256" key="1">
    <source>
        <dbReference type="RuleBase" id="RU003612"/>
    </source>
</evidence>
<organism evidence="4 5">
    <name type="scientific">Chitinimonas arctica</name>
    <dbReference type="NCBI Taxonomy" id="2594795"/>
    <lineage>
        <taxon>Bacteria</taxon>
        <taxon>Pseudomonadati</taxon>
        <taxon>Pseudomonadota</taxon>
        <taxon>Betaproteobacteria</taxon>
        <taxon>Neisseriales</taxon>
        <taxon>Chitinibacteraceae</taxon>
        <taxon>Chitinimonas</taxon>
    </lineage>
</organism>
<keyword evidence="2" id="KW-0812">Transmembrane</keyword>
<keyword evidence="5" id="KW-1185">Reference proteome</keyword>
<dbReference type="RefSeq" id="WP_144280265.1">
    <property type="nucleotide sequence ID" value="NZ_CP041730.1"/>
</dbReference>
<gene>
    <name evidence="4" type="ORF">FNU76_22410</name>
</gene>
<dbReference type="Proteomes" id="UP000317550">
    <property type="component" value="Chromosome"/>
</dbReference>
<reference evidence="5" key="1">
    <citation type="submission" date="2019-07" db="EMBL/GenBank/DDBJ databases">
        <title>Chitinimonas sp. nov., isolated from Ny-Alesund, arctica soil.</title>
        <authorList>
            <person name="Xu Q."/>
            <person name="Peng F."/>
        </authorList>
    </citation>
    <scope>NUCLEOTIDE SEQUENCE [LARGE SCALE GENOMIC DNA]</scope>
    <source>
        <strain evidence="5">R3-44</strain>
    </source>
</reference>
<evidence type="ECO:0000313" key="4">
    <source>
        <dbReference type="EMBL" id="QDQ28882.1"/>
    </source>
</evidence>